<comment type="caution">
    <text evidence="2">The sequence shown here is derived from an EMBL/GenBank/DDBJ whole genome shotgun (WGS) entry which is preliminary data.</text>
</comment>
<dbReference type="EMBL" id="CAKASE010000073">
    <property type="protein sequence ID" value="CAG9574983.1"/>
    <property type="molecule type" value="Genomic_DNA"/>
</dbReference>
<evidence type="ECO:0000256" key="1">
    <source>
        <dbReference type="SAM" id="MobiDB-lite"/>
    </source>
</evidence>
<keyword evidence="3" id="KW-1185">Reference proteome</keyword>
<sequence length="155" mass="17218">MRSYAVSLEAARRQYLTFTHRISVASSGSKGGGRHRQWCNTGNKNKNTLPWRRATDTAAGVYNEPGPRSQRHIDTGTHLTLGGNETKCSRRTTRGSADRHDATTDHWSGIDVRPVKRTGTATVSLDSTGEISLSAFVRLRSTWHWTHGRGAHEYS</sequence>
<protein>
    <submittedName>
        <fullName evidence="2">(African queen) hypothetical protein</fullName>
    </submittedName>
</protein>
<evidence type="ECO:0000313" key="2">
    <source>
        <dbReference type="EMBL" id="CAG9574983.1"/>
    </source>
</evidence>
<gene>
    <name evidence="2" type="ORF">DCHRY22_LOCUS11177</name>
</gene>
<evidence type="ECO:0000313" key="3">
    <source>
        <dbReference type="Proteomes" id="UP000789524"/>
    </source>
</evidence>
<dbReference type="AlphaFoldDB" id="A0A8J2W6W4"/>
<proteinExistence type="predicted"/>
<feature type="region of interest" description="Disordered" evidence="1">
    <location>
        <begin position="26"/>
        <end position="105"/>
    </location>
</feature>
<name>A0A8J2W6W4_9NEOP</name>
<accession>A0A8J2W6W4</accession>
<dbReference type="Proteomes" id="UP000789524">
    <property type="component" value="Unassembled WGS sequence"/>
</dbReference>
<reference evidence="2" key="1">
    <citation type="submission" date="2021-09" db="EMBL/GenBank/DDBJ databases">
        <authorList>
            <person name="Martin H S."/>
        </authorList>
    </citation>
    <scope>NUCLEOTIDE SEQUENCE</scope>
</reference>
<organism evidence="2 3">
    <name type="scientific">Danaus chrysippus</name>
    <name type="common">African queen</name>
    <dbReference type="NCBI Taxonomy" id="151541"/>
    <lineage>
        <taxon>Eukaryota</taxon>
        <taxon>Metazoa</taxon>
        <taxon>Ecdysozoa</taxon>
        <taxon>Arthropoda</taxon>
        <taxon>Hexapoda</taxon>
        <taxon>Insecta</taxon>
        <taxon>Pterygota</taxon>
        <taxon>Neoptera</taxon>
        <taxon>Endopterygota</taxon>
        <taxon>Lepidoptera</taxon>
        <taxon>Glossata</taxon>
        <taxon>Ditrysia</taxon>
        <taxon>Papilionoidea</taxon>
        <taxon>Nymphalidae</taxon>
        <taxon>Danainae</taxon>
        <taxon>Danaini</taxon>
        <taxon>Danaina</taxon>
        <taxon>Danaus</taxon>
        <taxon>Anosia</taxon>
    </lineage>
</organism>
<feature type="compositionally biased region" description="Polar residues" evidence="1">
    <location>
        <begin position="38"/>
        <end position="48"/>
    </location>
</feature>